<comment type="caution">
    <text evidence="2">The sequence shown here is derived from an EMBL/GenBank/DDBJ whole genome shotgun (WGS) entry which is preliminary data.</text>
</comment>
<proteinExistence type="predicted"/>
<gene>
    <name evidence="2" type="ORF">SDC9_209720</name>
</gene>
<name>A0A645JNS4_9ZZZZ</name>
<dbReference type="AlphaFoldDB" id="A0A645JNS4"/>
<sequence length="79" mass="8360">MDFHTVEAGGDDGPYGAKSVGEISAIAPAPAIMNALNFALDTKMAHFPALPEHIIQVLKQQRDDASQGGTYGSHPVTRK</sequence>
<dbReference type="GO" id="GO:0016491">
    <property type="term" value="F:oxidoreductase activity"/>
    <property type="evidence" value="ECO:0007669"/>
    <property type="project" value="InterPro"/>
</dbReference>
<accession>A0A645JNS4</accession>
<reference evidence="2" key="1">
    <citation type="submission" date="2019-08" db="EMBL/GenBank/DDBJ databases">
        <authorList>
            <person name="Kucharzyk K."/>
            <person name="Murdoch R.W."/>
            <person name="Higgins S."/>
            <person name="Loffler F."/>
        </authorList>
    </citation>
    <scope>NUCLEOTIDE SEQUENCE</scope>
</reference>
<feature type="region of interest" description="Disordered" evidence="1">
    <location>
        <begin position="60"/>
        <end position="79"/>
    </location>
</feature>
<dbReference type="EMBL" id="VSSQ01139334">
    <property type="protein sequence ID" value="MPN61974.1"/>
    <property type="molecule type" value="Genomic_DNA"/>
</dbReference>
<dbReference type="InterPro" id="IPR037165">
    <property type="entry name" value="AldOxase/xan_DH_Mopterin-bd_sf"/>
</dbReference>
<evidence type="ECO:0000256" key="1">
    <source>
        <dbReference type="SAM" id="MobiDB-lite"/>
    </source>
</evidence>
<dbReference type="Gene3D" id="3.30.365.10">
    <property type="entry name" value="Aldehyde oxidase/xanthine dehydrogenase, molybdopterin binding domain"/>
    <property type="match status" value="1"/>
</dbReference>
<protein>
    <submittedName>
        <fullName evidence="2">Uncharacterized protein</fullName>
    </submittedName>
</protein>
<dbReference type="SUPFAM" id="SSF56003">
    <property type="entry name" value="Molybdenum cofactor-binding domain"/>
    <property type="match status" value="1"/>
</dbReference>
<organism evidence="2">
    <name type="scientific">bioreactor metagenome</name>
    <dbReference type="NCBI Taxonomy" id="1076179"/>
    <lineage>
        <taxon>unclassified sequences</taxon>
        <taxon>metagenomes</taxon>
        <taxon>ecological metagenomes</taxon>
    </lineage>
</organism>
<evidence type="ECO:0000313" key="2">
    <source>
        <dbReference type="EMBL" id="MPN61974.1"/>
    </source>
</evidence>